<dbReference type="AlphaFoldDB" id="A0A4R1R0J0"/>
<keyword evidence="3" id="KW-0804">Transcription</keyword>
<evidence type="ECO:0000259" key="4">
    <source>
        <dbReference type="PROSITE" id="PS50932"/>
    </source>
</evidence>
<dbReference type="Proteomes" id="UP000295008">
    <property type="component" value="Unassembled WGS sequence"/>
</dbReference>
<dbReference type="RefSeq" id="WP_132016640.1">
    <property type="nucleotide sequence ID" value="NZ_SLUN01000040.1"/>
</dbReference>
<dbReference type="InterPro" id="IPR028082">
    <property type="entry name" value="Peripla_BP_I"/>
</dbReference>
<evidence type="ECO:0000256" key="3">
    <source>
        <dbReference type="ARBA" id="ARBA00023163"/>
    </source>
</evidence>
<dbReference type="SMART" id="SM00354">
    <property type="entry name" value="HTH_LACI"/>
    <property type="match status" value="1"/>
</dbReference>
<feature type="domain" description="HTH lacI-type" evidence="4">
    <location>
        <begin position="2"/>
        <end position="56"/>
    </location>
</feature>
<dbReference type="PROSITE" id="PS50932">
    <property type="entry name" value="HTH_LACI_2"/>
    <property type="match status" value="1"/>
</dbReference>
<dbReference type="PANTHER" id="PTHR30146:SF109">
    <property type="entry name" value="HTH-TYPE TRANSCRIPTIONAL REGULATOR GALS"/>
    <property type="match status" value="1"/>
</dbReference>
<dbReference type="Gene3D" id="1.10.260.40">
    <property type="entry name" value="lambda repressor-like DNA-binding domains"/>
    <property type="match status" value="1"/>
</dbReference>
<name>A0A4R1R0J0_HYDET</name>
<dbReference type="PANTHER" id="PTHR30146">
    <property type="entry name" value="LACI-RELATED TRANSCRIPTIONAL REPRESSOR"/>
    <property type="match status" value="1"/>
</dbReference>
<protein>
    <submittedName>
        <fullName evidence="5">LacI family transcriptional regulator</fullName>
    </submittedName>
</protein>
<dbReference type="InterPro" id="IPR046335">
    <property type="entry name" value="LacI/GalR-like_sensor"/>
</dbReference>
<keyword evidence="2" id="KW-0238">DNA-binding</keyword>
<dbReference type="GO" id="GO:0003700">
    <property type="term" value="F:DNA-binding transcription factor activity"/>
    <property type="evidence" value="ECO:0007669"/>
    <property type="project" value="TreeGrafter"/>
</dbReference>
<evidence type="ECO:0000313" key="5">
    <source>
        <dbReference type="EMBL" id="TCL58789.1"/>
    </source>
</evidence>
<dbReference type="CDD" id="cd01392">
    <property type="entry name" value="HTH_LacI"/>
    <property type="match status" value="1"/>
</dbReference>
<dbReference type="GO" id="GO:0000976">
    <property type="term" value="F:transcription cis-regulatory region binding"/>
    <property type="evidence" value="ECO:0007669"/>
    <property type="project" value="TreeGrafter"/>
</dbReference>
<dbReference type="InterPro" id="IPR000843">
    <property type="entry name" value="HTH_LacI"/>
</dbReference>
<dbReference type="Pfam" id="PF00356">
    <property type="entry name" value="LacI"/>
    <property type="match status" value="1"/>
</dbReference>
<comment type="caution">
    <text evidence="5">The sequence shown here is derived from an EMBL/GenBank/DDBJ whole genome shotgun (WGS) entry which is preliminary data.</text>
</comment>
<dbReference type="InterPro" id="IPR010982">
    <property type="entry name" value="Lambda_DNA-bd_dom_sf"/>
</dbReference>
<keyword evidence="6" id="KW-1185">Reference proteome</keyword>
<organism evidence="5 6">
    <name type="scientific">Hydrogenispora ethanolica</name>
    <dbReference type="NCBI Taxonomy" id="1082276"/>
    <lineage>
        <taxon>Bacteria</taxon>
        <taxon>Bacillati</taxon>
        <taxon>Bacillota</taxon>
        <taxon>Hydrogenispora</taxon>
    </lineage>
</organism>
<dbReference type="PRINTS" id="PR00036">
    <property type="entry name" value="HTHLACI"/>
</dbReference>
<dbReference type="Gene3D" id="3.40.50.2300">
    <property type="match status" value="2"/>
</dbReference>
<keyword evidence="1" id="KW-0805">Transcription regulation</keyword>
<dbReference type="CDD" id="cd06267">
    <property type="entry name" value="PBP1_LacI_sugar_binding-like"/>
    <property type="match status" value="1"/>
</dbReference>
<dbReference type="SUPFAM" id="SSF47413">
    <property type="entry name" value="lambda repressor-like DNA-binding domains"/>
    <property type="match status" value="1"/>
</dbReference>
<evidence type="ECO:0000313" key="6">
    <source>
        <dbReference type="Proteomes" id="UP000295008"/>
    </source>
</evidence>
<accession>A0A4R1R0J0</accession>
<evidence type="ECO:0000256" key="1">
    <source>
        <dbReference type="ARBA" id="ARBA00023015"/>
    </source>
</evidence>
<proteinExistence type="predicted"/>
<dbReference type="Pfam" id="PF13377">
    <property type="entry name" value="Peripla_BP_3"/>
    <property type="match status" value="1"/>
</dbReference>
<dbReference type="PROSITE" id="PS00356">
    <property type="entry name" value="HTH_LACI_1"/>
    <property type="match status" value="1"/>
</dbReference>
<dbReference type="OrthoDB" id="9784962at2"/>
<dbReference type="EMBL" id="SLUN01000040">
    <property type="protein sequence ID" value="TCL58789.1"/>
    <property type="molecule type" value="Genomic_DNA"/>
</dbReference>
<gene>
    <name evidence="5" type="ORF">EDC14_10403</name>
</gene>
<reference evidence="5 6" key="1">
    <citation type="submission" date="2019-03" db="EMBL/GenBank/DDBJ databases">
        <title>Genomic Encyclopedia of Type Strains, Phase IV (KMG-IV): sequencing the most valuable type-strain genomes for metagenomic binning, comparative biology and taxonomic classification.</title>
        <authorList>
            <person name="Goeker M."/>
        </authorList>
    </citation>
    <scope>NUCLEOTIDE SEQUENCE [LARGE SCALE GENOMIC DNA]</scope>
    <source>
        <strain evidence="5 6">LX-B</strain>
    </source>
</reference>
<sequence length="344" mass="37669">MATLRDIARAASVSVGTVSRVINNSPNVSPQKRDKVKRIMKELHYQPDFMAQNLSRKRRQTGELGLIVTGIDNPANAEIVRGATAEAERHGYVTMLCTAWSTKEIQNYLEVFIRRQVEGVAIASYMDRRTIHTVAKLHTQGVPIAVCRDSAWPFDAAEVDFDGIATVDFESVSSCEQAVSYLISLGHRRIAAITGNAELSEGDPRLLGYKQALQKADLAYNPKLLFSGGSDTIMTGVHSMREALATERTITAVFAFNDLLAIGALHSLQESGIRVPEEMSVIGFDNILMSGYLNPPLSTINVPKYEMGQALIRELVGAIQETALGHESVNTNFVVRQSTGFARS</sequence>
<evidence type="ECO:0000256" key="2">
    <source>
        <dbReference type="ARBA" id="ARBA00023125"/>
    </source>
</evidence>
<dbReference type="SUPFAM" id="SSF53822">
    <property type="entry name" value="Periplasmic binding protein-like I"/>
    <property type="match status" value="1"/>
</dbReference>